<evidence type="ECO:0000256" key="3">
    <source>
        <dbReference type="ARBA" id="ARBA00022475"/>
    </source>
</evidence>
<evidence type="ECO:0000256" key="6">
    <source>
        <dbReference type="ARBA" id="ARBA00023136"/>
    </source>
</evidence>
<evidence type="ECO:0000256" key="2">
    <source>
        <dbReference type="ARBA" id="ARBA00008914"/>
    </source>
</evidence>
<feature type="transmembrane region" description="Helical" evidence="9">
    <location>
        <begin position="20"/>
        <end position="41"/>
    </location>
</feature>
<dbReference type="OrthoDB" id="9815217at2"/>
<evidence type="ECO:0000256" key="4">
    <source>
        <dbReference type="ARBA" id="ARBA00022692"/>
    </source>
</evidence>
<keyword evidence="5 9" id="KW-1133">Transmembrane helix</keyword>
<protein>
    <submittedName>
        <fullName evidence="11">Chemotaxis protein MotB</fullName>
    </submittedName>
</protein>
<keyword evidence="12" id="KW-1185">Reference proteome</keyword>
<accession>A0A8H2JKF3</accession>
<dbReference type="InterPro" id="IPR025713">
    <property type="entry name" value="MotB-like_N_dom"/>
</dbReference>
<reference evidence="11 12" key="1">
    <citation type="submission" date="2019-05" db="EMBL/GenBank/DDBJ databases">
        <title>Colwellia ponticola sp. nov., isolated from seawater.</title>
        <authorList>
            <person name="Yoon J.-H."/>
        </authorList>
    </citation>
    <scope>NUCLEOTIDE SEQUENCE [LARGE SCALE GENOMIC DNA]</scope>
    <source>
        <strain evidence="11 12">OISW-25</strain>
    </source>
</reference>
<evidence type="ECO:0000256" key="5">
    <source>
        <dbReference type="ARBA" id="ARBA00022989"/>
    </source>
</evidence>
<evidence type="ECO:0000256" key="1">
    <source>
        <dbReference type="ARBA" id="ARBA00004162"/>
    </source>
</evidence>
<dbReference type="CDD" id="cd07185">
    <property type="entry name" value="OmpA_C-like"/>
    <property type="match status" value="1"/>
</dbReference>
<evidence type="ECO:0000256" key="8">
    <source>
        <dbReference type="SAM" id="MobiDB-lite"/>
    </source>
</evidence>
<dbReference type="PANTHER" id="PTHR30329">
    <property type="entry name" value="STATOR ELEMENT OF FLAGELLAR MOTOR COMPLEX"/>
    <property type="match status" value="1"/>
</dbReference>
<dbReference type="Pfam" id="PF13677">
    <property type="entry name" value="MotB_plug"/>
    <property type="match status" value="1"/>
</dbReference>
<proteinExistence type="inferred from homology"/>
<dbReference type="Proteomes" id="UP000307702">
    <property type="component" value="Unassembled WGS sequence"/>
</dbReference>
<dbReference type="Gene3D" id="3.30.1330.60">
    <property type="entry name" value="OmpA-like domain"/>
    <property type="match status" value="1"/>
</dbReference>
<dbReference type="SUPFAM" id="SSF103088">
    <property type="entry name" value="OmpA-like"/>
    <property type="match status" value="1"/>
</dbReference>
<dbReference type="InterPro" id="IPR036737">
    <property type="entry name" value="OmpA-like_sf"/>
</dbReference>
<keyword evidence="4 9" id="KW-0812">Transmembrane</keyword>
<dbReference type="AlphaFoldDB" id="A0A8H2JKF3"/>
<comment type="similarity">
    <text evidence="2">Belongs to the MotB family.</text>
</comment>
<feature type="domain" description="OmpA-like" evidence="10">
    <location>
        <begin position="145"/>
        <end position="265"/>
    </location>
</feature>
<evidence type="ECO:0000256" key="9">
    <source>
        <dbReference type="SAM" id="Phobius"/>
    </source>
</evidence>
<dbReference type="PROSITE" id="PS51123">
    <property type="entry name" value="OMPA_2"/>
    <property type="match status" value="1"/>
</dbReference>
<keyword evidence="6 7" id="KW-0472">Membrane</keyword>
<evidence type="ECO:0000313" key="11">
    <source>
        <dbReference type="EMBL" id="TMM44923.1"/>
    </source>
</evidence>
<sequence>MNRQRKRRHTIEHDNVHRWLVSYADYMTLMFALFVVLYAMAMVNEKPFESITESFGRVFQAYEDKTKNRGHGDSVLMVNTSKTNKKLYGNGILEVAGPELLDNEKSLSNISDAQVGSNLSSLEQELQTALFDLIESGFAQLQVDGDWLEIELNSGLLFPSGSSSATLSAERVITTIYQVIGQVNNYIRVRGYTDNQTINNEIYSSNWELSIFRATAILRVLENLGLNPARMAIEGYGQYYPSATNLTEQGRAKNRKVVVAISKYGLAKENQLVTPTIDLKKITTMTEDSIEQDESVEQTNNIKVLQLDNGGIRITTRDNNEASELPSETAPLINKQRNDIEPKDQ</sequence>
<comment type="caution">
    <text evidence="11">The sequence shown here is derived from an EMBL/GenBank/DDBJ whole genome shotgun (WGS) entry which is preliminary data.</text>
</comment>
<dbReference type="PANTHER" id="PTHR30329:SF20">
    <property type="entry name" value="EXPORTED PROTEIN"/>
    <property type="match status" value="1"/>
</dbReference>
<feature type="compositionally biased region" description="Basic and acidic residues" evidence="8">
    <location>
        <begin position="336"/>
        <end position="345"/>
    </location>
</feature>
<dbReference type="InterPro" id="IPR050330">
    <property type="entry name" value="Bact_OuterMem_StrucFunc"/>
</dbReference>
<evidence type="ECO:0000259" key="10">
    <source>
        <dbReference type="PROSITE" id="PS51123"/>
    </source>
</evidence>
<evidence type="ECO:0000313" key="12">
    <source>
        <dbReference type="Proteomes" id="UP000307702"/>
    </source>
</evidence>
<dbReference type="Pfam" id="PF00691">
    <property type="entry name" value="OmpA"/>
    <property type="match status" value="1"/>
</dbReference>
<evidence type="ECO:0000256" key="7">
    <source>
        <dbReference type="PROSITE-ProRule" id="PRU00473"/>
    </source>
</evidence>
<feature type="region of interest" description="Disordered" evidence="8">
    <location>
        <begin position="317"/>
        <end position="345"/>
    </location>
</feature>
<dbReference type="InterPro" id="IPR006665">
    <property type="entry name" value="OmpA-like"/>
</dbReference>
<gene>
    <name evidence="11" type="ORF">FCS21_10580</name>
</gene>
<dbReference type="EMBL" id="SZVP01000009">
    <property type="protein sequence ID" value="TMM44923.1"/>
    <property type="molecule type" value="Genomic_DNA"/>
</dbReference>
<dbReference type="PRINTS" id="PR01023">
    <property type="entry name" value="NAFLGMOTY"/>
</dbReference>
<keyword evidence="3" id="KW-1003">Cell membrane</keyword>
<dbReference type="GO" id="GO:0005886">
    <property type="term" value="C:plasma membrane"/>
    <property type="evidence" value="ECO:0007669"/>
    <property type="project" value="UniProtKB-SubCell"/>
</dbReference>
<comment type="subcellular location">
    <subcellularLocation>
        <location evidence="1">Cell membrane</location>
        <topology evidence="1">Single-pass membrane protein</topology>
    </subcellularLocation>
</comment>
<name>A0A8H2JKF3_9GAMM</name>
<organism evidence="11 12">
    <name type="scientific">Colwellia ponticola</name>
    <dbReference type="NCBI Taxonomy" id="2304625"/>
    <lineage>
        <taxon>Bacteria</taxon>
        <taxon>Pseudomonadati</taxon>
        <taxon>Pseudomonadota</taxon>
        <taxon>Gammaproteobacteria</taxon>
        <taxon>Alteromonadales</taxon>
        <taxon>Colwelliaceae</taxon>
        <taxon>Colwellia</taxon>
    </lineage>
</organism>
<dbReference type="RefSeq" id="WP_138623164.1">
    <property type="nucleotide sequence ID" value="NZ_SZVP01000009.1"/>
</dbReference>